<evidence type="ECO:0000313" key="2">
    <source>
        <dbReference type="EMBL" id="RNA35131.1"/>
    </source>
</evidence>
<keyword evidence="1" id="KW-1133">Transmembrane helix</keyword>
<keyword evidence="3" id="KW-1185">Reference proteome</keyword>
<sequence>MNKKTFLIILKTPSIVLFEYYQASIGPIFSIFLSIFFINGSLKSSKSISHPYRSLISCFFSISWSVVSCSVQVCNGLNIILSRSAKSLANIASAFE</sequence>
<comment type="caution">
    <text evidence="2">The sequence shown here is derived from an EMBL/GenBank/DDBJ whole genome shotgun (WGS) entry which is preliminary data.</text>
</comment>
<feature type="transmembrane region" description="Helical" evidence="1">
    <location>
        <begin position="20"/>
        <end position="42"/>
    </location>
</feature>
<name>A0A3M7SH95_BRAPC</name>
<dbReference type="Proteomes" id="UP000276133">
    <property type="component" value="Unassembled WGS sequence"/>
</dbReference>
<reference evidence="2 3" key="1">
    <citation type="journal article" date="2018" name="Sci. Rep.">
        <title>Genomic signatures of local adaptation to the degree of environmental predictability in rotifers.</title>
        <authorList>
            <person name="Franch-Gras L."/>
            <person name="Hahn C."/>
            <person name="Garcia-Roger E.M."/>
            <person name="Carmona M.J."/>
            <person name="Serra M."/>
            <person name="Gomez A."/>
        </authorList>
    </citation>
    <scope>NUCLEOTIDE SEQUENCE [LARGE SCALE GENOMIC DNA]</scope>
    <source>
        <strain evidence="2">HYR1</strain>
    </source>
</reference>
<proteinExistence type="predicted"/>
<dbReference type="AlphaFoldDB" id="A0A3M7SH95"/>
<accession>A0A3M7SH95</accession>
<evidence type="ECO:0000256" key="1">
    <source>
        <dbReference type="SAM" id="Phobius"/>
    </source>
</evidence>
<dbReference type="EMBL" id="REGN01001371">
    <property type="protein sequence ID" value="RNA35131.1"/>
    <property type="molecule type" value="Genomic_DNA"/>
</dbReference>
<protein>
    <submittedName>
        <fullName evidence="2">Uncharacterized protein</fullName>
    </submittedName>
</protein>
<gene>
    <name evidence="2" type="ORF">BpHYR1_053240</name>
</gene>
<organism evidence="2 3">
    <name type="scientific">Brachionus plicatilis</name>
    <name type="common">Marine rotifer</name>
    <name type="synonym">Brachionus muelleri</name>
    <dbReference type="NCBI Taxonomy" id="10195"/>
    <lineage>
        <taxon>Eukaryota</taxon>
        <taxon>Metazoa</taxon>
        <taxon>Spiralia</taxon>
        <taxon>Gnathifera</taxon>
        <taxon>Rotifera</taxon>
        <taxon>Eurotatoria</taxon>
        <taxon>Monogononta</taxon>
        <taxon>Pseudotrocha</taxon>
        <taxon>Ploima</taxon>
        <taxon>Brachionidae</taxon>
        <taxon>Brachionus</taxon>
    </lineage>
</organism>
<keyword evidence="1" id="KW-0472">Membrane</keyword>
<keyword evidence="1" id="KW-0812">Transmembrane</keyword>
<evidence type="ECO:0000313" key="3">
    <source>
        <dbReference type="Proteomes" id="UP000276133"/>
    </source>
</evidence>